<evidence type="ECO:0000313" key="8">
    <source>
        <dbReference type="EMBL" id="NEN74540.1"/>
    </source>
</evidence>
<evidence type="ECO:0000313" key="9">
    <source>
        <dbReference type="Proteomes" id="UP000471360"/>
    </source>
</evidence>
<keyword evidence="4" id="KW-0342">GTP-binding</keyword>
<evidence type="ECO:0000256" key="1">
    <source>
        <dbReference type="ARBA" id="ARBA00004413"/>
    </source>
</evidence>
<comment type="similarity">
    <text evidence="2">Belongs to the GTP-binding SRP family.</text>
</comment>
<proteinExistence type="inferred from homology"/>
<reference evidence="8 9" key="1">
    <citation type="submission" date="2020-02" db="EMBL/GenBank/DDBJ databases">
        <authorList>
            <person name="Subbiah M."/>
            <person name="Call D."/>
        </authorList>
    </citation>
    <scope>NUCLEOTIDE SEQUENCE [LARGE SCALE GENOMIC DNA]</scope>
    <source>
        <strain evidence="8 9">8375wB1</strain>
    </source>
</reference>
<comment type="caution">
    <text evidence="8">The sequence shown here is derived from an EMBL/GenBank/DDBJ whole genome shotgun (WGS) entry which is preliminary data.</text>
</comment>
<gene>
    <name evidence="8" type="ORF">G3W53_32045</name>
</gene>
<feature type="non-terminal residue" evidence="8">
    <location>
        <position position="144"/>
    </location>
</feature>
<dbReference type="InterPro" id="IPR042101">
    <property type="entry name" value="SRP54_N_sf"/>
</dbReference>
<keyword evidence="6" id="KW-0675">Receptor</keyword>
<dbReference type="EMBL" id="JAAGYP010000906">
    <property type="protein sequence ID" value="NEN74540.1"/>
    <property type="molecule type" value="Genomic_DNA"/>
</dbReference>
<keyword evidence="3" id="KW-0547">Nucleotide-binding</keyword>
<evidence type="ECO:0000259" key="7">
    <source>
        <dbReference type="SMART" id="SM00962"/>
    </source>
</evidence>
<organism evidence="8 9">
    <name type="scientific">Escherichia coli</name>
    <dbReference type="NCBI Taxonomy" id="562"/>
    <lineage>
        <taxon>Bacteria</taxon>
        <taxon>Pseudomonadati</taxon>
        <taxon>Pseudomonadota</taxon>
        <taxon>Gammaproteobacteria</taxon>
        <taxon>Enterobacterales</taxon>
        <taxon>Enterobacteriaceae</taxon>
        <taxon>Escherichia</taxon>
    </lineage>
</organism>
<comment type="subcellular location">
    <subcellularLocation>
        <location evidence="1">Cell membrane</location>
        <topology evidence="1">Peripheral membrane protein</topology>
        <orientation evidence="1">Cytoplasmic side</orientation>
    </subcellularLocation>
</comment>
<dbReference type="PANTHER" id="PTHR43134">
    <property type="entry name" value="SIGNAL RECOGNITION PARTICLE RECEPTOR SUBUNIT ALPHA"/>
    <property type="match status" value="1"/>
</dbReference>
<evidence type="ECO:0000256" key="6">
    <source>
        <dbReference type="ARBA" id="ARBA00023170"/>
    </source>
</evidence>
<dbReference type="SUPFAM" id="SSF52540">
    <property type="entry name" value="P-loop containing nucleoside triphosphate hydrolases"/>
    <property type="match status" value="1"/>
</dbReference>
<protein>
    <submittedName>
        <fullName evidence="8">Signal recognition particle-docking protein FtsY</fullName>
    </submittedName>
</protein>
<evidence type="ECO:0000256" key="4">
    <source>
        <dbReference type="ARBA" id="ARBA00023134"/>
    </source>
</evidence>
<sequence length="144" mass="14979">SDVSIETSTYLVEGLRGAAKRGEVPTDGDIAQFLQREISILLGGGTHPLTTNPGGITVWLFVGVNGVGKTTSVGKLAHRLAKQGHKPLLVAADTFRAAAVEQLQEWGKRAGVPVIAQQAGADPAAVVFDGLHAAKARGCNYVLI</sequence>
<dbReference type="PANTHER" id="PTHR43134:SF1">
    <property type="entry name" value="SIGNAL RECOGNITION PARTICLE RECEPTOR SUBUNIT ALPHA"/>
    <property type="match status" value="1"/>
</dbReference>
<evidence type="ECO:0000256" key="3">
    <source>
        <dbReference type="ARBA" id="ARBA00022741"/>
    </source>
</evidence>
<evidence type="ECO:0000256" key="5">
    <source>
        <dbReference type="ARBA" id="ARBA00023136"/>
    </source>
</evidence>
<dbReference type="Proteomes" id="UP000471360">
    <property type="component" value="Unassembled WGS sequence"/>
</dbReference>
<dbReference type="Pfam" id="PF00448">
    <property type="entry name" value="SRP54"/>
    <property type="match status" value="1"/>
</dbReference>
<dbReference type="Gene3D" id="3.40.50.300">
    <property type="entry name" value="P-loop containing nucleotide triphosphate hydrolases"/>
    <property type="match status" value="1"/>
</dbReference>
<dbReference type="GO" id="GO:0005886">
    <property type="term" value="C:plasma membrane"/>
    <property type="evidence" value="ECO:0007669"/>
    <property type="project" value="UniProtKB-SubCell"/>
</dbReference>
<dbReference type="AlphaFoldDB" id="A0A8T6QIT0"/>
<name>A0A8T6QIT0_ECOLX</name>
<dbReference type="GO" id="GO:0006614">
    <property type="term" value="P:SRP-dependent cotranslational protein targeting to membrane"/>
    <property type="evidence" value="ECO:0007669"/>
    <property type="project" value="InterPro"/>
</dbReference>
<dbReference type="GO" id="GO:0005525">
    <property type="term" value="F:GTP binding"/>
    <property type="evidence" value="ECO:0007669"/>
    <property type="project" value="UniProtKB-KW"/>
</dbReference>
<feature type="domain" description="SRP54-type proteins GTP-binding" evidence="7">
    <location>
        <begin position="56"/>
        <end position="143"/>
    </location>
</feature>
<dbReference type="InterPro" id="IPR027417">
    <property type="entry name" value="P-loop_NTPase"/>
</dbReference>
<feature type="non-terminal residue" evidence="8">
    <location>
        <position position="1"/>
    </location>
</feature>
<dbReference type="Gene3D" id="1.20.120.140">
    <property type="entry name" value="Signal recognition particle SRP54, nucleotide-binding domain"/>
    <property type="match status" value="1"/>
</dbReference>
<dbReference type="SMART" id="SM00962">
    <property type="entry name" value="SRP54"/>
    <property type="match status" value="1"/>
</dbReference>
<dbReference type="InterPro" id="IPR000897">
    <property type="entry name" value="SRP54_GTPase_dom"/>
</dbReference>
<dbReference type="GO" id="GO:0003924">
    <property type="term" value="F:GTPase activity"/>
    <property type="evidence" value="ECO:0007669"/>
    <property type="project" value="TreeGrafter"/>
</dbReference>
<keyword evidence="5" id="KW-0472">Membrane</keyword>
<accession>A0A8T6QIT0</accession>
<evidence type="ECO:0000256" key="2">
    <source>
        <dbReference type="ARBA" id="ARBA00008531"/>
    </source>
</evidence>
<dbReference type="GO" id="GO:0005047">
    <property type="term" value="F:signal recognition particle binding"/>
    <property type="evidence" value="ECO:0007669"/>
    <property type="project" value="TreeGrafter"/>
</dbReference>